<dbReference type="Gramene" id="GBG69043">
    <property type="protein sequence ID" value="GBG69043"/>
    <property type="gene ID" value="CBR_g3741"/>
</dbReference>
<reference evidence="2 3" key="1">
    <citation type="journal article" date="2018" name="Cell">
        <title>The Chara Genome: Secondary Complexity and Implications for Plant Terrestrialization.</title>
        <authorList>
            <person name="Nishiyama T."/>
            <person name="Sakayama H."/>
            <person name="Vries J.D."/>
            <person name="Buschmann H."/>
            <person name="Saint-Marcoux D."/>
            <person name="Ullrich K.K."/>
            <person name="Haas F.B."/>
            <person name="Vanderstraeten L."/>
            <person name="Becker D."/>
            <person name="Lang D."/>
            <person name="Vosolsobe S."/>
            <person name="Rombauts S."/>
            <person name="Wilhelmsson P.K.I."/>
            <person name="Janitza P."/>
            <person name="Kern R."/>
            <person name="Heyl A."/>
            <person name="Rumpler F."/>
            <person name="Villalobos L.I.A.C."/>
            <person name="Clay J.M."/>
            <person name="Skokan R."/>
            <person name="Toyoda A."/>
            <person name="Suzuki Y."/>
            <person name="Kagoshima H."/>
            <person name="Schijlen E."/>
            <person name="Tajeshwar N."/>
            <person name="Catarino B."/>
            <person name="Hetherington A.J."/>
            <person name="Saltykova A."/>
            <person name="Bonnot C."/>
            <person name="Breuninger H."/>
            <person name="Symeonidi A."/>
            <person name="Radhakrishnan G.V."/>
            <person name="Van Nieuwerburgh F."/>
            <person name="Deforce D."/>
            <person name="Chang C."/>
            <person name="Karol K.G."/>
            <person name="Hedrich R."/>
            <person name="Ulvskov P."/>
            <person name="Glockner G."/>
            <person name="Delwiche C.F."/>
            <person name="Petrasek J."/>
            <person name="Van de Peer Y."/>
            <person name="Friml J."/>
            <person name="Beilby M."/>
            <person name="Dolan L."/>
            <person name="Kohara Y."/>
            <person name="Sugano S."/>
            <person name="Fujiyama A."/>
            <person name="Delaux P.-M."/>
            <person name="Quint M."/>
            <person name="TheiBen G."/>
            <person name="Hagemann M."/>
            <person name="Harholt J."/>
            <person name="Dunand C."/>
            <person name="Zachgo S."/>
            <person name="Langdale J."/>
            <person name="Maumus F."/>
            <person name="Straeten D.V.D."/>
            <person name="Gould S.B."/>
            <person name="Rensing S.A."/>
        </authorList>
    </citation>
    <scope>NUCLEOTIDE SEQUENCE [LARGE SCALE GENOMIC DNA]</scope>
    <source>
        <strain evidence="2 3">S276</strain>
    </source>
</reference>
<dbReference type="Proteomes" id="UP000265515">
    <property type="component" value="Unassembled WGS sequence"/>
</dbReference>
<evidence type="ECO:0000313" key="3">
    <source>
        <dbReference type="Proteomes" id="UP000265515"/>
    </source>
</evidence>
<accession>A0A388KGE1</accession>
<evidence type="ECO:0000313" key="2">
    <source>
        <dbReference type="EMBL" id="GBG69043.1"/>
    </source>
</evidence>
<sequence length="187" mass="19998">MYSVPCSATCGHYVCWRWSYVRHTPYATQVGGGYGVGSAHTLLVGNGFGFVAHVFATQQTFERGSAMRNDRPWSPQSGQSSQPSHDLYSSTTTLSSRRSPSTPGPSSVDADGCDIDNAWTPHCGTSIPSGFDSDAANGYDGQACEDMEDDTSNGDGDDVDDDNGNGDDVPKTDKVGDSNWRHDSRRG</sequence>
<protein>
    <submittedName>
        <fullName evidence="2">Uncharacterized protein</fullName>
    </submittedName>
</protein>
<feature type="region of interest" description="Disordered" evidence="1">
    <location>
        <begin position="128"/>
        <end position="187"/>
    </location>
</feature>
<feature type="compositionally biased region" description="Low complexity" evidence="1">
    <location>
        <begin position="72"/>
        <end position="107"/>
    </location>
</feature>
<dbReference type="EMBL" id="BFEA01000109">
    <property type="protein sequence ID" value="GBG69043.1"/>
    <property type="molecule type" value="Genomic_DNA"/>
</dbReference>
<evidence type="ECO:0000256" key="1">
    <source>
        <dbReference type="SAM" id="MobiDB-lite"/>
    </source>
</evidence>
<feature type="compositionally biased region" description="Basic and acidic residues" evidence="1">
    <location>
        <begin position="168"/>
        <end position="187"/>
    </location>
</feature>
<name>A0A388KGE1_CHABU</name>
<comment type="caution">
    <text evidence="2">The sequence shown here is derived from an EMBL/GenBank/DDBJ whole genome shotgun (WGS) entry which is preliminary data.</text>
</comment>
<feature type="compositionally biased region" description="Acidic residues" evidence="1">
    <location>
        <begin position="143"/>
        <end position="165"/>
    </location>
</feature>
<dbReference type="AlphaFoldDB" id="A0A388KGE1"/>
<gene>
    <name evidence="2" type="ORF">CBR_g3741</name>
</gene>
<keyword evidence="3" id="KW-1185">Reference proteome</keyword>
<organism evidence="2 3">
    <name type="scientific">Chara braunii</name>
    <name type="common">Braun's stonewort</name>
    <dbReference type="NCBI Taxonomy" id="69332"/>
    <lineage>
        <taxon>Eukaryota</taxon>
        <taxon>Viridiplantae</taxon>
        <taxon>Streptophyta</taxon>
        <taxon>Charophyceae</taxon>
        <taxon>Charales</taxon>
        <taxon>Characeae</taxon>
        <taxon>Chara</taxon>
    </lineage>
</organism>
<feature type="region of interest" description="Disordered" evidence="1">
    <location>
        <begin position="63"/>
        <end position="113"/>
    </location>
</feature>
<proteinExistence type="predicted"/>